<keyword evidence="2" id="KW-0813">Transport</keyword>
<dbReference type="GO" id="GO:0044718">
    <property type="term" value="P:siderophore transmembrane transport"/>
    <property type="evidence" value="ECO:0007669"/>
    <property type="project" value="TreeGrafter"/>
</dbReference>
<organism evidence="9 10">
    <name type="scientific">Gaoshiqia sediminis</name>
    <dbReference type="NCBI Taxonomy" id="2986998"/>
    <lineage>
        <taxon>Bacteria</taxon>
        <taxon>Pseudomonadati</taxon>
        <taxon>Bacteroidota</taxon>
        <taxon>Bacteroidia</taxon>
        <taxon>Marinilabiliales</taxon>
        <taxon>Prolixibacteraceae</taxon>
        <taxon>Gaoshiqia</taxon>
    </lineage>
</organism>
<evidence type="ECO:0000256" key="2">
    <source>
        <dbReference type="ARBA" id="ARBA00022448"/>
    </source>
</evidence>
<dbReference type="InterPro" id="IPR036942">
    <property type="entry name" value="Beta-barrel_TonB_sf"/>
</dbReference>
<evidence type="ECO:0000256" key="3">
    <source>
        <dbReference type="ARBA" id="ARBA00022452"/>
    </source>
</evidence>
<dbReference type="GO" id="GO:0009279">
    <property type="term" value="C:cell outer membrane"/>
    <property type="evidence" value="ECO:0007669"/>
    <property type="project" value="UniProtKB-SubCell"/>
</dbReference>
<dbReference type="Gene3D" id="2.170.130.10">
    <property type="entry name" value="TonB-dependent receptor, plug domain"/>
    <property type="match status" value="1"/>
</dbReference>
<dbReference type="InterPro" id="IPR011662">
    <property type="entry name" value="Secretin/TonB_short_N"/>
</dbReference>
<dbReference type="Gene3D" id="2.40.170.20">
    <property type="entry name" value="TonB-dependent receptor, beta-barrel domain"/>
    <property type="match status" value="1"/>
</dbReference>
<dbReference type="Pfam" id="PF16344">
    <property type="entry name" value="FecR_C"/>
    <property type="match status" value="1"/>
</dbReference>
<dbReference type="InterPro" id="IPR008969">
    <property type="entry name" value="CarboxyPept-like_regulatory"/>
</dbReference>
<dbReference type="Gene3D" id="3.55.50.30">
    <property type="match status" value="1"/>
</dbReference>
<keyword evidence="6" id="KW-0472">Membrane</keyword>
<dbReference type="RefSeq" id="WP_282589737.1">
    <property type="nucleotide sequence ID" value="NZ_JAPAAF010000001.1"/>
</dbReference>
<accession>A0AA41Y4W1</accession>
<dbReference type="InterPro" id="IPR012910">
    <property type="entry name" value="Plug_dom"/>
</dbReference>
<evidence type="ECO:0000256" key="1">
    <source>
        <dbReference type="ARBA" id="ARBA00004571"/>
    </source>
</evidence>
<keyword evidence="9" id="KW-0675">Receptor</keyword>
<keyword evidence="5" id="KW-0732">Signal</keyword>
<dbReference type="Proteomes" id="UP001163821">
    <property type="component" value="Unassembled WGS sequence"/>
</dbReference>
<sequence length="839" mass="94663">MRKFFLLVCLLVSGLLSQGQEVELVFQDYPLNEVLLELRDRYNLQFSFDDARLRKYQVTVSRTFSNPQSALDHLLKNLPLTYEKAGEVFLIFDKLVVAELKNYRLAGHFADHETSESLPFTHVLINGHGLMTDQKGNFSFVSNTDSLFRLQASYLGYYQLDSLVHAGTAHRFLLVPSTFSLKEIKVEGAQVVRTLQVGYTPGVMRLNHQIAGRLPGYGDNSVFNLLRLQPGILAAGEQSNDLIIRGSYEGQSQVLFDGFTLFGMKNFNDNISAVNPFLAKDIQVMKGGFGAEHGERVGGIVNITGADGDVDDTHLRLNLNNMTLNGYFSVPVGGKAALVMALRQTYYELYETGQISIGSRGRSGRGNLVDRNLYPDYNFRDLNLKLSGKSDGGDSYSISFLQGTDRFTYSLELSGQQSNLLYEDKENNLQTGLSVIYNKGWKRGNRSELTLAWSELESEVINLRQTGRQLPVDGGRGSGGPGGGSWQTSVNNFNQNKIAEAKVALKNQLAVSATQNVGLGGGLYYNQVHFVEDSFQVNLVHQQIDGTRLFAYLEDQVSFGPQFSFTAGLRADYPLNIEKTYLQPRFSASWEMNDHAKMNGAWGLYRQYIARSSVIDELGNYRYLWAVCDNEAIPVQQSQHSLLGFTWNRNDFTFSVEGYYKHTTGLTRYVEDANVRNLYEGKSKSKGLDFLIRKDYRGHSFWAAYTLSQTMEQFAYFTADGWQRALHDQRHELKMAVLFQLKPFYLSANYVYGSGFPDPLVENSENFERDYHRLDVAAVYHLPIRRFALEAGVSVLNVFNYENIKYANFIRVPDDQDATVNLHAEAVPFTPTMFLSLSF</sequence>
<dbReference type="SUPFAM" id="SSF56935">
    <property type="entry name" value="Porins"/>
    <property type="match status" value="1"/>
</dbReference>
<comment type="caution">
    <text evidence="9">The sequence shown here is derived from an EMBL/GenBank/DDBJ whole genome shotgun (WGS) entry which is preliminary data.</text>
</comment>
<dbReference type="InterPro" id="IPR037066">
    <property type="entry name" value="Plug_dom_sf"/>
</dbReference>
<dbReference type="SUPFAM" id="SSF49464">
    <property type="entry name" value="Carboxypeptidase regulatory domain-like"/>
    <property type="match status" value="1"/>
</dbReference>
<keyword evidence="10" id="KW-1185">Reference proteome</keyword>
<dbReference type="InterPro" id="IPR032508">
    <property type="entry name" value="FecR_C"/>
</dbReference>
<keyword evidence="4" id="KW-0812">Transmembrane</keyword>
<dbReference type="AlphaFoldDB" id="A0AA41Y4W1"/>
<dbReference type="PANTHER" id="PTHR30069:SF29">
    <property type="entry name" value="HEMOGLOBIN AND HEMOGLOBIN-HAPTOGLOBIN-BINDING PROTEIN 1-RELATED"/>
    <property type="match status" value="1"/>
</dbReference>
<evidence type="ECO:0000256" key="5">
    <source>
        <dbReference type="ARBA" id="ARBA00022729"/>
    </source>
</evidence>
<evidence type="ECO:0000313" key="10">
    <source>
        <dbReference type="Proteomes" id="UP001163821"/>
    </source>
</evidence>
<evidence type="ECO:0000256" key="7">
    <source>
        <dbReference type="ARBA" id="ARBA00023237"/>
    </source>
</evidence>
<evidence type="ECO:0000256" key="4">
    <source>
        <dbReference type="ARBA" id="ARBA00022692"/>
    </source>
</evidence>
<reference evidence="9" key="1">
    <citation type="submission" date="2022-10" db="EMBL/GenBank/DDBJ databases">
        <title>Gaoshiqiia sediminis gen. nov., sp. nov., isolated from coastal sediment.</title>
        <authorList>
            <person name="Yu W.X."/>
            <person name="Mu D.S."/>
            <person name="Du J.Z."/>
            <person name="Liang Y.Q."/>
        </authorList>
    </citation>
    <scope>NUCLEOTIDE SEQUENCE</scope>
    <source>
        <strain evidence="9">A06</strain>
    </source>
</reference>
<evidence type="ECO:0000313" key="9">
    <source>
        <dbReference type="EMBL" id="MCW0481132.1"/>
    </source>
</evidence>
<keyword evidence="7" id="KW-0998">Cell outer membrane</keyword>
<evidence type="ECO:0000259" key="8">
    <source>
        <dbReference type="SMART" id="SM00965"/>
    </source>
</evidence>
<evidence type="ECO:0000256" key="6">
    <source>
        <dbReference type="ARBA" id="ARBA00023136"/>
    </source>
</evidence>
<dbReference type="Pfam" id="PF07715">
    <property type="entry name" value="Plug"/>
    <property type="match status" value="1"/>
</dbReference>
<protein>
    <submittedName>
        <fullName evidence="9">TonB-dependent receptor plug domain-containing protein</fullName>
    </submittedName>
</protein>
<feature type="domain" description="Secretin/TonB short N-terminal" evidence="8">
    <location>
        <begin position="44"/>
        <end position="94"/>
    </location>
</feature>
<dbReference type="GO" id="GO:0015344">
    <property type="term" value="F:siderophore uptake transmembrane transporter activity"/>
    <property type="evidence" value="ECO:0007669"/>
    <property type="project" value="TreeGrafter"/>
</dbReference>
<dbReference type="InterPro" id="IPR039426">
    <property type="entry name" value="TonB-dep_rcpt-like"/>
</dbReference>
<gene>
    <name evidence="9" type="ORF">N2K84_00215</name>
</gene>
<dbReference type="SMART" id="SM00965">
    <property type="entry name" value="STN"/>
    <property type="match status" value="1"/>
</dbReference>
<comment type="subcellular location">
    <subcellularLocation>
        <location evidence="1">Cell outer membrane</location>
        <topology evidence="1">Multi-pass membrane protein</topology>
    </subcellularLocation>
</comment>
<dbReference type="EMBL" id="JAPAAF010000001">
    <property type="protein sequence ID" value="MCW0481132.1"/>
    <property type="molecule type" value="Genomic_DNA"/>
</dbReference>
<name>A0AA41Y4W1_9BACT</name>
<keyword evidence="3" id="KW-1134">Transmembrane beta strand</keyword>
<dbReference type="PANTHER" id="PTHR30069">
    <property type="entry name" value="TONB-DEPENDENT OUTER MEMBRANE RECEPTOR"/>
    <property type="match status" value="1"/>
</dbReference>
<proteinExistence type="predicted"/>